<reference evidence="3 4" key="1">
    <citation type="submission" date="2018-07" db="EMBL/GenBank/DDBJ databases">
        <title>Genome sequence of Rhodococcus rhodnii ATCC 35071 from Rhodnius prolixus.</title>
        <authorList>
            <person name="Patel V."/>
            <person name="Vogel K.J."/>
        </authorList>
    </citation>
    <scope>NUCLEOTIDE SEQUENCE [LARGE SCALE GENOMIC DNA]</scope>
    <source>
        <strain evidence="3 4">ATCC 35071</strain>
    </source>
</reference>
<feature type="transmembrane region" description="Helical" evidence="2">
    <location>
        <begin position="363"/>
        <end position="383"/>
    </location>
</feature>
<feature type="transmembrane region" description="Helical" evidence="2">
    <location>
        <begin position="211"/>
        <end position="229"/>
    </location>
</feature>
<feature type="transmembrane region" description="Helical" evidence="2">
    <location>
        <begin position="597"/>
        <end position="615"/>
    </location>
</feature>
<accession>A0A6P2CBF9</accession>
<dbReference type="Pfam" id="PF10101">
    <property type="entry name" value="DUF2339"/>
    <property type="match status" value="2"/>
</dbReference>
<feature type="compositionally biased region" description="Pro residues" evidence="1">
    <location>
        <begin position="64"/>
        <end position="73"/>
    </location>
</feature>
<feature type="transmembrane region" description="Helical" evidence="2">
    <location>
        <begin position="236"/>
        <end position="269"/>
    </location>
</feature>
<evidence type="ECO:0000313" key="3">
    <source>
        <dbReference type="EMBL" id="TXG89001.1"/>
    </source>
</evidence>
<feature type="transmembrane region" description="Helical" evidence="2">
    <location>
        <begin position="120"/>
        <end position="143"/>
    </location>
</feature>
<feature type="transmembrane region" description="Helical" evidence="2">
    <location>
        <begin position="183"/>
        <end position="205"/>
    </location>
</feature>
<protein>
    <submittedName>
        <fullName evidence="3">DUF2339 domain-containing protein</fullName>
    </submittedName>
</protein>
<dbReference type="InterPro" id="IPR019286">
    <property type="entry name" value="DUF2339_TM"/>
</dbReference>
<feature type="region of interest" description="Disordered" evidence="1">
    <location>
        <begin position="48"/>
        <end position="107"/>
    </location>
</feature>
<dbReference type="RefSeq" id="WP_010836861.1">
    <property type="nucleotide sequence ID" value="NZ_QRCM01000001.1"/>
</dbReference>
<feature type="compositionally biased region" description="Low complexity" evidence="1">
    <location>
        <begin position="74"/>
        <end position="85"/>
    </location>
</feature>
<keyword evidence="2" id="KW-0472">Membrane</keyword>
<sequence length="623" mass="63177">MDNHGVRSIDPQAVARLSGEFVALDRHMRSVADDLTWLRTQLEASAAAVPAPAPQAPSYGTPQGFPPPPPPAPQQQRPGQPWAPYAAPPPSYPPSPHPPAPYPPASPVPRREPWWRRDGAISRILAAAGATVTLIGVVMLLVLAAQAGFFGPVARVASGAVVAVALVGAGLRVHRRAGGEVGGVALVGTGLAGGFLDVLAATTYYGWFPPALGLALAAAVAATGMAVAVRWDSQPMAALTIVAVAVLAPVLTGGITVALVAFLLLLQVAAFAPQWDRDWPYLHVARTVPVVIALSVVLVNSLGDVAGTRTQATLLGFAIAVAVAGGGSAVYLVRRASGSAVDTVMLAFSLLPLLLIGSVLPRWSGVAALAALAAVVLAVVRVVPGLPVHTRATLSAVATIAALQAAVSATPGDLLPVVLLALAVALVAAAGRMHSRVAFACGTAFGAVGTLVFVDAAPPELLLSAHTVAAPFAVVAAGLVLAALAVLVVRNASGLGLIDDRNTDAAWIICGLVALHGVTTAIVTTGVASFGTGVGFVAGHCVATLVWVVLATVLLRWSATRPQRARLMLGAGLSVAAVALAKLFLFDLATLDGMFRVLAFLGAGLLLLAAGTRYARAISTEPR</sequence>
<feature type="transmembrane region" description="Helical" evidence="2">
    <location>
        <begin position="281"/>
        <end position="302"/>
    </location>
</feature>
<feature type="transmembrane region" description="Helical" evidence="2">
    <location>
        <begin position="149"/>
        <end position="171"/>
    </location>
</feature>
<feature type="transmembrane region" description="Helical" evidence="2">
    <location>
        <begin position="339"/>
        <end position="356"/>
    </location>
</feature>
<feature type="transmembrane region" description="Helical" evidence="2">
    <location>
        <begin position="505"/>
        <end position="528"/>
    </location>
</feature>
<organism evidence="3 4">
    <name type="scientific">Rhodococcus rhodnii</name>
    <dbReference type="NCBI Taxonomy" id="38312"/>
    <lineage>
        <taxon>Bacteria</taxon>
        <taxon>Bacillati</taxon>
        <taxon>Actinomycetota</taxon>
        <taxon>Actinomycetes</taxon>
        <taxon>Mycobacteriales</taxon>
        <taxon>Nocardiaceae</taxon>
        <taxon>Rhodococcus</taxon>
    </lineage>
</organism>
<evidence type="ECO:0000256" key="1">
    <source>
        <dbReference type="SAM" id="MobiDB-lite"/>
    </source>
</evidence>
<comment type="caution">
    <text evidence="3">The sequence shown here is derived from an EMBL/GenBank/DDBJ whole genome shotgun (WGS) entry which is preliminary data.</text>
</comment>
<feature type="compositionally biased region" description="Pro residues" evidence="1">
    <location>
        <begin position="86"/>
        <end position="107"/>
    </location>
</feature>
<name>A0A6P2CBF9_9NOCA</name>
<dbReference type="PANTHER" id="PTHR38434:SF1">
    <property type="entry name" value="BLL2549 PROTEIN"/>
    <property type="match status" value="1"/>
</dbReference>
<feature type="transmembrane region" description="Helical" evidence="2">
    <location>
        <begin position="414"/>
        <end position="430"/>
    </location>
</feature>
<feature type="transmembrane region" description="Helical" evidence="2">
    <location>
        <begin position="437"/>
        <end position="457"/>
    </location>
</feature>
<evidence type="ECO:0000313" key="4">
    <source>
        <dbReference type="Proteomes" id="UP000471120"/>
    </source>
</evidence>
<dbReference type="PANTHER" id="PTHR38434">
    <property type="entry name" value="BLL2549 PROTEIN"/>
    <property type="match status" value="1"/>
</dbReference>
<feature type="transmembrane region" description="Helical" evidence="2">
    <location>
        <begin position="469"/>
        <end position="493"/>
    </location>
</feature>
<proteinExistence type="predicted"/>
<keyword evidence="2" id="KW-0812">Transmembrane</keyword>
<dbReference type="Proteomes" id="UP000471120">
    <property type="component" value="Unassembled WGS sequence"/>
</dbReference>
<keyword evidence="2" id="KW-1133">Transmembrane helix</keyword>
<feature type="transmembrane region" description="Helical" evidence="2">
    <location>
        <begin position="567"/>
        <end position="585"/>
    </location>
</feature>
<gene>
    <name evidence="3" type="ORF">DW322_00555</name>
</gene>
<evidence type="ECO:0000256" key="2">
    <source>
        <dbReference type="SAM" id="Phobius"/>
    </source>
</evidence>
<dbReference type="AlphaFoldDB" id="A0A6P2CBF9"/>
<feature type="transmembrane region" description="Helical" evidence="2">
    <location>
        <begin position="534"/>
        <end position="555"/>
    </location>
</feature>
<dbReference type="EMBL" id="QRCM01000001">
    <property type="protein sequence ID" value="TXG89001.1"/>
    <property type="molecule type" value="Genomic_DNA"/>
</dbReference>
<feature type="transmembrane region" description="Helical" evidence="2">
    <location>
        <begin position="314"/>
        <end position="333"/>
    </location>
</feature>